<dbReference type="InterPro" id="IPR011663">
    <property type="entry name" value="UTRA"/>
</dbReference>
<dbReference type="Gene3D" id="1.10.10.10">
    <property type="entry name" value="Winged helix-like DNA-binding domain superfamily/Winged helix DNA-binding domain"/>
    <property type="match status" value="1"/>
</dbReference>
<gene>
    <name evidence="5" type="ORF">GCM10023321_43830</name>
</gene>
<dbReference type="Gene3D" id="3.40.1410.10">
    <property type="entry name" value="Chorismate lyase-like"/>
    <property type="match status" value="1"/>
</dbReference>
<dbReference type="PANTHER" id="PTHR44846">
    <property type="entry name" value="MANNOSYL-D-GLYCERATE TRANSPORT/METABOLISM SYSTEM REPRESSOR MNGR-RELATED"/>
    <property type="match status" value="1"/>
</dbReference>
<dbReference type="InterPro" id="IPR000524">
    <property type="entry name" value="Tscrpt_reg_HTH_GntR"/>
</dbReference>
<dbReference type="PANTHER" id="PTHR44846:SF17">
    <property type="entry name" value="GNTR-FAMILY TRANSCRIPTIONAL REGULATOR"/>
    <property type="match status" value="1"/>
</dbReference>
<accession>A0ABP9QEM9</accession>
<evidence type="ECO:0000313" key="6">
    <source>
        <dbReference type="Proteomes" id="UP001428817"/>
    </source>
</evidence>
<name>A0ABP9QEM9_9PSEU</name>
<keyword evidence="1" id="KW-0805">Transcription regulation</keyword>
<dbReference type="InterPro" id="IPR028978">
    <property type="entry name" value="Chorismate_lyase_/UTRA_dom_sf"/>
</dbReference>
<evidence type="ECO:0000256" key="2">
    <source>
        <dbReference type="ARBA" id="ARBA00023125"/>
    </source>
</evidence>
<dbReference type="InterPro" id="IPR036388">
    <property type="entry name" value="WH-like_DNA-bd_sf"/>
</dbReference>
<dbReference type="InterPro" id="IPR036390">
    <property type="entry name" value="WH_DNA-bd_sf"/>
</dbReference>
<dbReference type="SUPFAM" id="SSF46785">
    <property type="entry name" value="Winged helix' DNA-binding domain"/>
    <property type="match status" value="1"/>
</dbReference>
<dbReference type="Pfam" id="PF07702">
    <property type="entry name" value="UTRA"/>
    <property type="match status" value="1"/>
</dbReference>
<keyword evidence="3" id="KW-0804">Transcription</keyword>
<evidence type="ECO:0000256" key="3">
    <source>
        <dbReference type="ARBA" id="ARBA00023163"/>
    </source>
</evidence>
<dbReference type="PROSITE" id="PS50949">
    <property type="entry name" value="HTH_GNTR"/>
    <property type="match status" value="1"/>
</dbReference>
<reference evidence="6" key="1">
    <citation type="journal article" date="2019" name="Int. J. Syst. Evol. Microbiol.">
        <title>The Global Catalogue of Microorganisms (GCM) 10K type strain sequencing project: providing services to taxonomists for standard genome sequencing and annotation.</title>
        <authorList>
            <consortium name="The Broad Institute Genomics Platform"/>
            <consortium name="The Broad Institute Genome Sequencing Center for Infectious Disease"/>
            <person name="Wu L."/>
            <person name="Ma J."/>
        </authorList>
    </citation>
    <scope>NUCLEOTIDE SEQUENCE [LARGE SCALE GENOMIC DNA]</scope>
    <source>
        <strain evidence="6">JCM 18303</strain>
    </source>
</reference>
<feature type="domain" description="HTH gntR-type" evidence="4">
    <location>
        <begin position="9"/>
        <end position="77"/>
    </location>
</feature>
<evidence type="ECO:0000313" key="5">
    <source>
        <dbReference type="EMBL" id="GAA5160708.1"/>
    </source>
</evidence>
<dbReference type="PRINTS" id="PR00035">
    <property type="entry name" value="HTHGNTR"/>
</dbReference>
<dbReference type="Pfam" id="PF00392">
    <property type="entry name" value="GntR"/>
    <property type="match status" value="1"/>
</dbReference>
<dbReference type="RefSeq" id="WP_185063625.1">
    <property type="nucleotide sequence ID" value="NZ_BAABJP010000021.1"/>
</dbReference>
<evidence type="ECO:0000256" key="1">
    <source>
        <dbReference type="ARBA" id="ARBA00023015"/>
    </source>
</evidence>
<comment type="caution">
    <text evidence="5">The sequence shown here is derived from an EMBL/GenBank/DDBJ whole genome shotgun (WGS) entry which is preliminary data.</text>
</comment>
<keyword evidence="2" id="KW-0238">DNA-binding</keyword>
<dbReference type="SMART" id="SM00345">
    <property type="entry name" value="HTH_GNTR"/>
    <property type="match status" value="1"/>
</dbReference>
<dbReference type="Proteomes" id="UP001428817">
    <property type="component" value="Unassembled WGS sequence"/>
</dbReference>
<dbReference type="SMART" id="SM00866">
    <property type="entry name" value="UTRA"/>
    <property type="match status" value="1"/>
</dbReference>
<sequence length="260" mass="28545">MTIDLGARAPKYQRIAEQLRREIAAGQYKPGERMPAETDLVERFGVSLPTIRQALSVLRAEGLIESRQGKGTFVKETRKLQRRSRHRYGRARADGKLLTSHLRHEIAAAGREATPSHVAEAIADAPAEMVVRRRVLRDAESGQAEEVGASYIPTDIAGGTFLEEPTVVPKALFLCVEDLSGTTYAYARDRWEVRMPSAYEADVLDLVPGATVIHVLHVAEGADGRVLEVSESVWPSDRIVILDDYPITPDAEVPGAPSEV</sequence>
<proteinExistence type="predicted"/>
<dbReference type="InterPro" id="IPR050679">
    <property type="entry name" value="Bact_HTH_transcr_reg"/>
</dbReference>
<keyword evidence="6" id="KW-1185">Reference proteome</keyword>
<dbReference type="SUPFAM" id="SSF64288">
    <property type="entry name" value="Chorismate lyase-like"/>
    <property type="match status" value="1"/>
</dbReference>
<protein>
    <submittedName>
        <fullName evidence="5">GntR family transcriptional regulator</fullName>
    </submittedName>
</protein>
<dbReference type="CDD" id="cd07377">
    <property type="entry name" value="WHTH_GntR"/>
    <property type="match status" value="1"/>
</dbReference>
<evidence type="ECO:0000259" key="4">
    <source>
        <dbReference type="PROSITE" id="PS50949"/>
    </source>
</evidence>
<dbReference type="EMBL" id="BAABJP010000021">
    <property type="protein sequence ID" value="GAA5160708.1"/>
    <property type="molecule type" value="Genomic_DNA"/>
</dbReference>
<organism evidence="5 6">
    <name type="scientific">Pseudonocardia eucalypti</name>
    <dbReference type="NCBI Taxonomy" id="648755"/>
    <lineage>
        <taxon>Bacteria</taxon>
        <taxon>Bacillati</taxon>
        <taxon>Actinomycetota</taxon>
        <taxon>Actinomycetes</taxon>
        <taxon>Pseudonocardiales</taxon>
        <taxon>Pseudonocardiaceae</taxon>
        <taxon>Pseudonocardia</taxon>
    </lineage>
</organism>